<dbReference type="SUPFAM" id="SSF56672">
    <property type="entry name" value="DNA/RNA polymerases"/>
    <property type="match status" value="1"/>
</dbReference>
<organism evidence="2 3">
    <name type="scientific">Phytophthora palmivora</name>
    <dbReference type="NCBI Taxonomy" id="4796"/>
    <lineage>
        <taxon>Eukaryota</taxon>
        <taxon>Sar</taxon>
        <taxon>Stramenopiles</taxon>
        <taxon>Oomycota</taxon>
        <taxon>Peronosporomycetes</taxon>
        <taxon>Peronosporales</taxon>
        <taxon>Peronosporaceae</taxon>
        <taxon>Phytophthora</taxon>
    </lineage>
</organism>
<dbReference type="InterPro" id="IPR051320">
    <property type="entry name" value="Viral_Replic_Matur_Polypro"/>
</dbReference>
<protein>
    <recommendedName>
        <fullName evidence="4">Reverse transcriptase</fullName>
    </recommendedName>
</protein>
<feature type="compositionally biased region" description="Polar residues" evidence="1">
    <location>
        <begin position="94"/>
        <end position="111"/>
    </location>
</feature>
<dbReference type="AlphaFoldDB" id="A0A2P4XG98"/>
<evidence type="ECO:0000256" key="1">
    <source>
        <dbReference type="SAM" id="MobiDB-lite"/>
    </source>
</evidence>
<evidence type="ECO:0000313" key="2">
    <source>
        <dbReference type="EMBL" id="POM64566.1"/>
    </source>
</evidence>
<feature type="region of interest" description="Disordered" evidence="1">
    <location>
        <begin position="92"/>
        <end position="111"/>
    </location>
</feature>
<dbReference type="Proteomes" id="UP000237271">
    <property type="component" value="Unassembled WGS sequence"/>
</dbReference>
<dbReference type="OrthoDB" id="430238at2759"/>
<gene>
    <name evidence="2" type="ORF">PHPALM_19886</name>
</gene>
<dbReference type="EMBL" id="NCKW01011078">
    <property type="protein sequence ID" value="POM64566.1"/>
    <property type="molecule type" value="Genomic_DNA"/>
</dbReference>
<dbReference type="Gene3D" id="3.30.70.270">
    <property type="match status" value="1"/>
</dbReference>
<dbReference type="InterPro" id="IPR043128">
    <property type="entry name" value="Rev_trsase/Diguanyl_cyclase"/>
</dbReference>
<reference evidence="2 3" key="1">
    <citation type="journal article" date="2017" name="Genome Biol. Evol.">
        <title>Phytophthora megakarya and P. palmivora, closely related causal agents of cacao black pod rot, underwent increases in genome sizes and gene numbers by different mechanisms.</title>
        <authorList>
            <person name="Ali S.S."/>
            <person name="Shao J."/>
            <person name="Lary D.J."/>
            <person name="Kronmiller B."/>
            <person name="Shen D."/>
            <person name="Strem M.D."/>
            <person name="Amoako-Attah I."/>
            <person name="Akrofi A.Y."/>
            <person name="Begoude B.A."/>
            <person name="Ten Hoopen G.M."/>
            <person name="Coulibaly K."/>
            <person name="Kebe B.I."/>
            <person name="Melnick R.L."/>
            <person name="Guiltinan M.J."/>
            <person name="Tyler B.M."/>
            <person name="Meinhardt L.W."/>
            <person name="Bailey B.A."/>
        </authorList>
    </citation>
    <scope>NUCLEOTIDE SEQUENCE [LARGE SCALE GENOMIC DNA]</scope>
    <source>
        <strain evidence="3">sbr112.9</strain>
    </source>
</reference>
<dbReference type="PANTHER" id="PTHR33064">
    <property type="entry name" value="POL PROTEIN"/>
    <property type="match status" value="1"/>
</dbReference>
<proteinExistence type="predicted"/>
<accession>A0A2P4XG98</accession>
<comment type="caution">
    <text evidence="2">The sequence shown here is derived from an EMBL/GenBank/DDBJ whole genome shotgun (WGS) entry which is preliminary data.</text>
</comment>
<feature type="compositionally biased region" description="Basic and acidic residues" evidence="1">
    <location>
        <begin position="243"/>
        <end position="262"/>
    </location>
</feature>
<evidence type="ECO:0000313" key="3">
    <source>
        <dbReference type="Proteomes" id="UP000237271"/>
    </source>
</evidence>
<sequence>MISSGNALPPPAYGVVCDIDVVDHSPIKQRARRVALKYLKPLYQIVTSEIYVFSKGPWASPIIIVLKKNGYVQPKGGWPEFARRIRRAEEVAATQRQSQEGDPTQPPSSLTKFAADNRALAELDPLQELIDSPEGDKLTCGEPDQSVLTPVFTRRLFVDDICFGGATFDESLETLDRLLTRLAECRISVSFSKSIFVQPKVDFLSYEVTSEGIRADPKKTLAIAELPFPKSKKGAHYGGMSNRKVDGRSSLEGSAEQKKDFDGNKDLSAAQAAFDELKSTSISRGIELLRQDSDFDGNKDLSAAQAAFTELKSRVATAPILRHFDSAKEVHIMLFANNWQ</sequence>
<feature type="region of interest" description="Disordered" evidence="1">
    <location>
        <begin position="234"/>
        <end position="262"/>
    </location>
</feature>
<keyword evidence="3" id="KW-1185">Reference proteome</keyword>
<evidence type="ECO:0008006" key="4">
    <source>
        <dbReference type="Google" id="ProtNLM"/>
    </source>
</evidence>
<dbReference type="PANTHER" id="PTHR33064:SF37">
    <property type="entry name" value="RIBONUCLEASE H"/>
    <property type="match status" value="1"/>
</dbReference>
<dbReference type="InterPro" id="IPR043502">
    <property type="entry name" value="DNA/RNA_pol_sf"/>
</dbReference>
<name>A0A2P4XG98_9STRA</name>